<evidence type="ECO:0000256" key="1">
    <source>
        <dbReference type="SAM" id="Phobius"/>
    </source>
</evidence>
<keyword evidence="1" id="KW-1133">Transmembrane helix</keyword>
<organism evidence="2">
    <name type="scientific">Siphoviridae sp. ctB3v5</name>
    <dbReference type="NCBI Taxonomy" id="2826186"/>
    <lineage>
        <taxon>Viruses</taxon>
        <taxon>Duplodnaviria</taxon>
        <taxon>Heunggongvirae</taxon>
        <taxon>Uroviricota</taxon>
        <taxon>Caudoviricetes</taxon>
    </lineage>
</organism>
<evidence type="ECO:0000313" key="2">
    <source>
        <dbReference type="EMBL" id="DAD78676.1"/>
    </source>
</evidence>
<keyword evidence="1" id="KW-0812">Transmembrane</keyword>
<name>A0A8S5M8Y0_9CAUD</name>
<protein>
    <submittedName>
        <fullName evidence="2">Uncharacterized protein</fullName>
    </submittedName>
</protein>
<reference evidence="2" key="1">
    <citation type="journal article" date="2021" name="Proc. Natl. Acad. Sci. U.S.A.">
        <title>A Catalog of Tens of Thousands of Viruses from Human Metagenomes Reveals Hidden Associations with Chronic Diseases.</title>
        <authorList>
            <person name="Tisza M.J."/>
            <person name="Buck C.B."/>
        </authorList>
    </citation>
    <scope>NUCLEOTIDE SEQUENCE</scope>
    <source>
        <strain evidence="2">CtB3v5</strain>
    </source>
</reference>
<keyword evidence="1" id="KW-0472">Membrane</keyword>
<dbReference type="EMBL" id="BK014849">
    <property type="protein sequence ID" value="DAD78676.1"/>
    <property type="molecule type" value="Genomic_DNA"/>
</dbReference>
<accession>A0A8S5M8Y0</accession>
<feature type="transmembrane region" description="Helical" evidence="1">
    <location>
        <begin position="12"/>
        <end position="32"/>
    </location>
</feature>
<proteinExistence type="predicted"/>
<sequence>MIPSYHYITIQAKPILLVYSLYPILNAIGVFLHRLNRYLHQEYHPVPQNNHLAAVLKIY</sequence>